<organism evidence="1 2">
    <name type="scientific">Pleurodeles waltl</name>
    <name type="common">Iberian ribbed newt</name>
    <dbReference type="NCBI Taxonomy" id="8319"/>
    <lineage>
        <taxon>Eukaryota</taxon>
        <taxon>Metazoa</taxon>
        <taxon>Chordata</taxon>
        <taxon>Craniata</taxon>
        <taxon>Vertebrata</taxon>
        <taxon>Euteleostomi</taxon>
        <taxon>Amphibia</taxon>
        <taxon>Batrachia</taxon>
        <taxon>Caudata</taxon>
        <taxon>Salamandroidea</taxon>
        <taxon>Salamandridae</taxon>
        <taxon>Pleurodelinae</taxon>
        <taxon>Pleurodeles</taxon>
    </lineage>
</organism>
<reference evidence="1" key="1">
    <citation type="journal article" date="2022" name="bioRxiv">
        <title>Sequencing and chromosome-scale assembly of the giantPleurodeles waltlgenome.</title>
        <authorList>
            <person name="Brown T."/>
            <person name="Elewa A."/>
            <person name="Iarovenko S."/>
            <person name="Subramanian E."/>
            <person name="Araus A.J."/>
            <person name="Petzold A."/>
            <person name="Susuki M."/>
            <person name="Suzuki K.-i.T."/>
            <person name="Hayashi T."/>
            <person name="Toyoda A."/>
            <person name="Oliveira C."/>
            <person name="Osipova E."/>
            <person name="Leigh N.D."/>
            <person name="Simon A."/>
            <person name="Yun M.H."/>
        </authorList>
    </citation>
    <scope>NUCLEOTIDE SEQUENCE</scope>
    <source>
        <strain evidence="1">20211129_DDA</strain>
        <tissue evidence="1">Liver</tissue>
    </source>
</reference>
<dbReference type="Proteomes" id="UP001066276">
    <property type="component" value="Chromosome 6"/>
</dbReference>
<dbReference type="AlphaFoldDB" id="A0AAV7QNT4"/>
<accession>A0AAV7QNT4</accession>
<comment type="caution">
    <text evidence="1">The sequence shown here is derived from an EMBL/GenBank/DDBJ whole genome shotgun (WGS) entry which is preliminary data.</text>
</comment>
<keyword evidence="2" id="KW-1185">Reference proteome</keyword>
<dbReference type="EMBL" id="JANPWB010000010">
    <property type="protein sequence ID" value="KAJ1142191.1"/>
    <property type="molecule type" value="Genomic_DNA"/>
</dbReference>
<sequence>MKYFPDRGRGPGRTVRPEKARMLRTLVSPAVQCSRLLFGAGGGRPCRGVSLPLVDRTFGGRVIPRP</sequence>
<gene>
    <name evidence="1" type="ORF">NDU88_008518</name>
</gene>
<protein>
    <submittedName>
        <fullName evidence="1">Uncharacterized protein</fullName>
    </submittedName>
</protein>
<proteinExistence type="predicted"/>
<evidence type="ECO:0000313" key="2">
    <source>
        <dbReference type="Proteomes" id="UP001066276"/>
    </source>
</evidence>
<evidence type="ECO:0000313" key="1">
    <source>
        <dbReference type="EMBL" id="KAJ1142191.1"/>
    </source>
</evidence>
<name>A0AAV7QNT4_PLEWA</name>